<feature type="transmembrane region" description="Helical" evidence="7">
    <location>
        <begin position="133"/>
        <end position="151"/>
    </location>
</feature>
<dbReference type="InterPro" id="IPR000326">
    <property type="entry name" value="PAP2/HPO"/>
</dbReference>
<reference evidence="9 10" key="1">
    <citation type="submission" date="2019-11" db="EMBL/GenBank/DDBJ databases">
        <title>Draft genome of Amycolatopsis RM579.</title>
        <authorList>
            <person name="Duangmal K."/>
            <person name="Mingma R."/>
        </authorList>
    </citation>
    <scope>NUCLEOTIDE SEQUENCE [LARGE SCALE GENOMIC DNA]</scope>
    <source>
        <strain evidence="9 10">RM579</strain>
    </source>
</reference>
<keyword evidence="2" id="KW-1003">Cell membrane</keyword>
<dbReference type="PANTHER" id="PTHR14969:SF62">
    <property type="entry name" value="DECAPRENYLPHOSPHORYL-5-PHOSPHORIBOSE PHOSPHATASE RV3807C-RELATED"/>
    <property type="match status" value="1"/>
</dbReference>
<dbReference type="GO" id="GO:0005886">
    <property type="term" value="C:plasma membrane"/>
    <property type="evidence" value="ECO:0007669"/>
    <property type="project" value="UniProtKB-SubCell"/>
</dbReference>
<name>A0A6N7Z9I5_9PSEU</name>
<comment type="caution">
    <text evidence="9">The sequence shown here is derived from an EMBL/GenBank/DDBJ whole genome shotgun (WGS) entry which is preliminary data.</text>
</comment>
<dbReference type="RefSeq" id="WP_154760478.1">
    <property type="nucleotide sequence ID" value="NZ_WMBA01000067.1"/>
</dbReference>
<keyword evidence="10" id="KW-1185">Reference proteome</keyword>
<keyword evidence="5 7" id="KW-1133">Transmembrane helix</keyword>
<dbReference type="OrthoDB" id="5242960at2"/>
<dbReference type="SUPFAM" id="SSF48317">
    <property type="entry name" value="Acid phosphatase/Vanadium-dependent haloperoxidase"/>
    <property type="match status" value="1"/>
</dbReference>
<evidence type="ECO:0000256" key="1">
    <source>
        <dbReference type="ARBA" id="ARBA00004651"/>
    </source>
</evidence>
<dbReference type="PANTHER" id="PTHR14969">
    <property type="entry name" value="SPHINGOSINE-1-PHOSPHATE PHOSPHOHYDROLASE"/>
    <property type="match status" value="1"/>
</dbReference>
<dbReference type="EMBL" id="WMBA01000067">
    <property type="protein sequence ID" value="MTD58390.1"/>
    <property type="molecule type" value="Genomic_DNA"/>
</dbReference>
<proteinExistence type="predicted"/>
<dbReference type="GO" id="GO:0016787">
    <property type="term" value="F:hydrolase activity"/>
    <property type="evidence" value="ECO:0007669"/>
    <property type="project" value="UniProtKB-KW"/>
</dbReference>
<evidence type="ECO:0000256" key="5">
    <source>
        <dbReference type="ARBA" id="ARBA00022989"/>
    </source>
</evidence>
<dbReference type="InterPro" id="IPR036938">
    <property type="entry name" value="PAP2/HPO_sf"/>
</dbReference>
<dbReference type="AlphaFoldDB" id="A0A6N7Z9I5"/>
<evidence type="ECO:0000259" key="8">
    <source>
        <dbReference type="SMART" id="SM00014"/>
    </source>
</evidence>
<feature type="domain" description="Phosphatidic acid phosphatase type 2/haloperoxidase" evidence="8">
    <location>
        <begin position="39"/>
        <end position="148"/>
    </location>
</feature>
<comment type="subcellular location">
    <subcellularLocation>
        <location evidence="1">Cell membrane</location>
        <topology evidence="1">Multi-pass membrane protein</topology>
    </subcellularLocation>
</comment>
<dbReference type="CDD" id="cd01610">
    <property type="entry name" value="PAP2_like"/>
    <property type="match status" value="1"/>
</dbReference>
<dbReference type="SMART" id="SM00014">
    <property type="entry name" value="acidPPc"/>
    <property type="match status" value="1"/>
</dbReference>
<accession>A0A6N7Z9I5</accession>
<sequence length="158" mass="16571">MRDTVLPTLSRWANYSRLWLAVSGVLALSGNSGARRGALRGLMALSVASFSTNVVLKSLVRRPRPAVDAIPAVRRLRRPPITTSFPSGHSASAAAFTTGVAIEQPLLAVPVAVLASGVATSRVVTGAHYRSDVFAGVTIGIAAGVLTLRWWPRTSPSS</sequence>
<evidence type="ECO:0000313" key="10">
    <source>
        <dbReference type="Proteomes" id="UP000440096"/>
    </source>
</evidence>
<organism evidence="9 10">
    <name type="scientific">Amycolatopsis pithecellobii</name>
    <dbReference type="NCBI Taxonomy" id="664692"/>
    <lineage>
        <taxon>Bacteria</taxon>
        <taxon>Bacillati</taxon>
        <taxon>Actinomycetota</taxon>
        <taxon>Actinomycetes</taxon>
        <taxon>Pseudonocardiales</taxon>
        <taxon>Pseudonocardiaceae</taxon>
        <taxon>Amycolatopsis</taxon>
    </lineage>
</organism>
<evidence type="ECO:0000256" key="3">
    <source>
        <dbReference type="ARBA" id="ARBA00022692"/>
    </source>
</evidence>
<evidence type="ECO:0000256" key="6">
    <source>
        <dbReference type="ARBA" id="ARBA00023136"/>
    </source>
</evidence>
<gene>
    <name evidence="9" type="ORF">GKO32_31070</name>
</gene>
<evidence type="ECO:0000256" key="2">
    <source>
        <dbReference type="ARBA" id="ARBA00022475"/>
    </source>
</evidence>
<evidence type="ECO:0000256" key="4">
    <source>
        <dbReference type="ARBA" id="ARBA00022801"/>
    </source>
</evidence>
<evidence type="ECO:0000256" key="7">
    <source>
        <dbReference type="SAM" id="Phobius"/>
    </source>
</evidence>
<dbReference type="Proteomes" id="UP000440096">
    <property type="component" value="Unassembled WGS sequence"/>
</dbReference>
<keyword evidence="3 7" id="KW-0812">Transmembrane</keyword>
<dbReference type="Gene3D" id="1.20.144.10">
    <property type="entry name" value="Phosphatidic acid phosphatase type 2/haloperoxidase"/>
    <property type="match status" value="1"/>
</dbReference>
<protein>
    <submittedName>
        <fullName evidence="9">Phosphatase PAP2 family protein</fullName>
    </submittedName>
</protein>
<evidence type="ECO:0000313" key="9">
    <source>
        <dbReference type="EMBL" id="MTD58390.1"/>
    </source>
</evidence>
<keyword evidence="4" id="KW-0378">Hydrolase</keyword>
<dbReference type="Pfam" id="PF01569">
    <property type="entry name" value="PAP2"/>
    <property type="match status" value="1"/>
</dbReference>
<keyword evidence="6 7" id="KW-0472">Membrane</keyword>
<feature type="transmembrane region" description="Helical" evidence="7">
    <location>
        <begin position="12"/>
        <end position="31"/>
    </location>
</feature>